<proteinExistence type="predicted"/>
<evidence type="ECO:0000259" key="1">
    <source>
        <dbReference type="Pfam" id="PF07596"/>
    </source>
</evidence>
<name>M2B7X6_9BACT</name>
<feature type="domain" description="DUF1559" evidence="1">
    <location>
        <begin position="36"/>
        <end position="327"/>
    </location>
</feature>
<dbReference type="PANTHER" id="PTHR30093:SF2">
    <property type="entry name" value="TYPE II SECRETION SYSTEM PROTEIN H"/>
    <property type="match status" value="1"/>
</dbReference>
<dbReference type="InterPro" id="IPR045584">
    <property type="entry name" value="Pilin-like"/>
</dbReference>
<dbReference type="NCBIfam" id="TIGR04294">
    <property type="entry name" value="pre_pil_HX9DG"/>
    <property type="match status" value="1"/>
</dbReference>
<dbReference type="PATRIC" id="fig|1263867.3.peg.1038"/>
<dbReference type="Gene3D" id="3.30.700.10">
    <property type="entry name" value="Glycoprotein, Type 4 Pilin"/>
    <property type="match status" value="1"/>
</dbReference>
<dbReference type="Pfam" id="PF07963">
    <property type="entry name" value="N_methyl"/>
    <property type="match status" value="1"/>
</dbReference>
<dbReference type="Pfam" id="PF07596">
    <property type="entry name" value="SBP_bac_10"/>
    <property type="match status" value="1"/>
</dbReference>
<dbReference type="InterPro" id="IPR012902">
    <property type="entry name" value="N_methyl_site"/>
</dbReference>
<comment type="caution">
    <text evidence="2">The sequence shown here is derived from an EMBL/GenBank/DDBJ whole genome shotgun (WGS) entry which is preliminary data.</text>
</comment>
<reference evidence="2" key="1">
    <citation type="submission" date="2012-11" db="EMBL/GenBank/DDBJ databases">
        <title>Permanent draft genomes of Rhodopirellula europaea strain SH398 and 6C.</title>
        <authorList>
            <person name="Richter M."/>
            <person name="Richter-Heitmann T."/>
            <person name="Frank C."/>
            <person name="Harder J."/>
            <person name="Glockner F.O."/>
        </authorList>
    </citation>
    <scope>NUCLEOTIDE SEQUENCE</scope>
    <source>
        <strain evidence="2">6C</strain>
    </source>
</reference>
<evidence type="ECO:0000313" key="3">
    <source>
        <dbReference type="Proteomes" id="UP000011529"/>
    </source>
</evidence>
<dbReference type="RefSeq" id="WP_008654340.1">
    <property type="nucleotide sequence ID" value="NZ_ANMO01000053.1"/>
</dbReference>
<accession>M2B7X6</accession>
<dbReference type="PROSITE" id="PS00409">
    <property type="entry name" value="PROKAR_NTER_METHYL"/>
    <property type="match status" value="1"/>
</dbReference>
<evidence type="ECO:0000313" key="2">
    <source>
        <dbReference type="EMBL" id="EMB18304.1"/>
    </source>
</evidence>
<gene>
    <name evidence="2" type="ORF">RE6C_00976</name>
</gene>
<dbReference type="NCBIfam" id="TIGR02532">
    <property type="entry name" value="IV_pilin_GFxxxE"/>
    <property type="match status" value="1"/>
</dbReference>
<dbReference type="PANTHER" id="PTHR30093">
    <property type="entry name" value="GENERAL SECRETION PATHWAY PROTEIN G"/>
    <property type="match status" value="1"/>
</dbReference>
<dbReference type="AlphaFoldDB" id="M2B7X6"/>
<organism evidence="2 3">
    <name type="scientific">Rhodopirellula europaea 6C</name>
    <dbReference type="NCBI Taxonomy" id="1263867"/>
    <lineage>
        <taxon>Bacteria</taxon>
        <taxon>Pseudomonadati</taxon>
        <taxon>Planctomycetota</taxon>
        <taxon>Planctomycetia</taxon>
        <taxon>Pirellulales</taxon>
        <taxon>Pirellulaceae</taxon>
        <taxon>Rhodopirellula</taxon>
    </lineage>
</organism>
<dbReference type="SUPFAM" id="SSF54523">
    <property type="entry name" value="Pili subunits"/>
    <property type="match status" value="1"/>
</dbReference>
<dbReference type="InterPro" id="IPR011453">
    <property type="entry name" value="DUF1559"/>
</dbReference>
<reference evidence="2" key="2">
    <citation type="journal article" date="2013" name="Mar. Genomics">
        <title>Expression of sulfatases in Rhodopirellula baltica and the diversity of sulfatases in the genus Rhodopirellula.</title>
        <authorList>
            <person name="Wegner C.E."/>
            <person name="Richter-Heitmann T."/>
            <person name="Klindworth A."/>
            <person name="Klockow C."/>
            <person name="Richter M."/>
            <person name="Achstetter T."/>
            <person name="Glockner F.O."/>
            <person name="Harder J."/>
        </authorList>
    </citation>
    <scope>NUCLEOTIDE SEQUENCE [LARGE SCALE GENOMIC DNA]</scope>
    <source>
        <strain evidence="2">6C</strain>
    </source>
</reference>
<sequence length="344" mass="37353">MRLKRCSEARGFTLVELLVVIAIIGILVGLLLPAVQAARAAARRMSCSNNVKQVSLATHNYHSTFNRFPGIGDSITNGWSVQAQILPYAEQSGLYDLIDFEAGLGRAASTTGFNPPNDEAAATVIPFYNCPSDDVRPNKMVTYTRGRNSYGWEHAGLNYSFNVGTGTGTNVDYGSPTDGLFWRQSKTQFRDILDGTSNTILLAETLMGPGADAAEIPYHLNGKFVATGSGRNVSDMQQFRDSVWGQDPRTFIGSHTNWSGTRNTAWISGFGSGGGSINGWYTPNNALPDLAVRAYMVSGPRSQHEGGVMVGLADGSVRFVTDSIDLELYRGLWTVRGREVQTEF</sequence>
<dbReference type="InterPro" id="IPR027558">
    <property type="entry name" value="Pre_pil_HX9DG_C"/>
</dbReference>
<dbReference type="Proteomes" id="UP000011529">
    <property type="component" value="Unassembled WGS sequence"/>
</dbReference>
<dbReference type="EMBL" id="ANMO01000053">
    <property type="protein sequence ID" value="EMB18304.1"/>
    <property type="molecule type" value="Genomic_DNA"/>
</dbReference>
<protein>
    <submittedName>
        <fullName evidence="2">Protein containing DUF1559</fullName>
    </submittedName>
</protein>
<keyword evidence="3" id="KW-1185">Reference proteome</keyword>